<feature type="transmembrane region" description="Helical" evidence="1">
    <location>
        <begin position="147"/>
        <end position="166"/>
    </location>
</feature>
<proteinExistence type="predicted"/>
<reference evidence="3" key="1">
    <citation type="journal article" date="2014" name="Front. Microbiol.">
        <title>High frequency of phylogenetically diverse reductive dehalogenase-homologous genes in deep subseafloor sedimentary metagenomes.</title>
        <authorList>
            <person name="Kawai M."/>
            <person name="Futagami T."/>
            <person name="Toyoda A."/>
            <person name="Takaki Y."/>
            <person name="Nishi S."/>
            <person name="Hori S."/>
            <person name="Arai W."/>
            <person name="Tsubouchi T."/>
            <person name="Morono Y."/>
            <person name="Uchiyama I."/>
            <person name="Ito T."/>
            <person name="Fujiyama A."/>
            <person name="Inagaki F."/>
            <person name="Takami H."/>
        </authorList>
    </citation>
    <scope>NUCLEOTIDE SEQUENCE</scope>
    <source>
        <strain evidence="3">Expedition CK06-06</strain>
    </source>
</reference>
<feature type="domain" description="CAAX prenyl protease 2/Lysostaphin resistance protein A-like" evidence="2">
    <location>
        <begin position="147"/>
        <end position="227"/>
    </location>
</feature>
<keyword evidence="1" id="KW-1133">Transmembrane helix</keyword>
<dbReference type="GO" id="GO:0080120">
    <property type="term" value="P:CAAX-box protein maturation"/>
    <property type="evidence" value="ECO:0007669"/>
    <property type="project" value="UniProtKB-ARBA"/>
</dbReference>
<feature type="transmembrane region" description="Helical" evidence="1">
    <location>
        <begin position="178"/>
        <end position="195"/>
    </location>
</feature>
<feature type="transmembrane region" description="Helical" evidence="1">
    <location>
        <begin position="21"/>
        <end position="43"/>
    </location>
</feature>
<keyword evidence="1" id="KW-0472">Membrane</keyword>
<comment type="caution">
    <text evidence="3">The sequence shown here is derived from an EMBL/GenBank/DDBJ whole genome shotgun (WGS) entry which is preliminary data.</text>
</comment>
<feature type="transmembrane region" description="Helical" evidence="1">
    <location>
        <begin position="201"/>
        <end position="218"/>
    </location>
</feature>
<dbReference type="PANTHER" id="PTHR36435:SF1">
    <property type="entry name" value="CAAX AMINO TERMINAL PROTEASE FAMILY PROTEIN"/>
    <property type="match status" value="1"/>
</dbReference>
<feature type="transmembrane region" description="Helical" evidence="1">
    <location>
        <begin position="63"/>
        <end position="83"/>
    </location>
</feature>
<organism evidence="3">
    <name type="scientific">marine sediment metagenome</name>
    <dbReference type="NCBI Taxonomy" id="412755"/>
    <lineage>
        <taxon>unclassified sequences</taxon>
        <taxon>metagenomes</taxon>
        <taxon>ecological metagenomes</taxon>
    </lineage>
</organism>
<accession>X1FKK0</accession>
<evidence type="ECO:0000256" key="1">
    <source>
        <dbReference type="SAM" id="Phobius"/>
    </source>
</evidence>
<evidence type="ECO:0000259" key="2">
    <source>
        <dbReference type="Pfam" id="PF02517"/>
    </source>
</evidence>
<dbReference type="InterPro" id="IPR003675">
    <property type="entry name" value="Rce1/LyrA-like_dom"/>
</dbReference>
<dbReference type="EMBL" id="BARU01009124">
    <property type="protein sequence ID" value="GAH33040.1"/>
    <property type="molecule type" value="Genomic_DNA"/>
</dbReference>
<feature type="transmembrane region" description="Helical" evidence="1">
    <location>
        <begin position="103"/>
        <end position="127"/>
    </location>
</feature>
<dbReference type="Pfam" id="PF02517">
    <property type="entry name" value="Rce1-like"/>
    <property type="match status" value="1"/>
</dbReference>
<gene>
    <name evidence="3" type="ORF">S03H2_17657</name>
</gene>
<dbReference type="InterPro" id="IPR052710">
    <property type="entry name" value="CAAX_protease"/>
</dbReference>
<keyword evidence="1" id="KW-0812">Transmembrane</keyword>
<name>X1FKK0_9ZZZZ</name>
<dbReference type="PANTHER" id="PTHR36435">
    <property type="entry name" value="SLR1288 PROTEIN"/>
    <property type="match status" value="1"/>
</dbReference>
<evidence type="ECO:0000313" key="3">
    <source>
        <dbReference type="EMBL" id="GAH33040.1"/>
    </source>
</evidence>
<dbReference type="AlphaFoldDB" id="X1FKK0"/>
<dbReference type="GO" id="GO:0004175">
    <property type="term" value="F:endopeptidase activity"/>
    <property type="evidence" value="ECO:0007669"/>
    <property type="project" value="UniProtKB-ARBA"/>
</dbReference>
<protein>
    <recommendedName>
        <fullName evidence="2">CAAX prenyl protease 2/Lysostaphin resistance protein A-like domain-containing protein</fullName>
    </recommendedName>
</protein>
<sequence length="246" mass="28701">MNNKIDFYNEENYCPWNFWEAVVAVFLTIPLILILTIPIAYFLERNMGEVIFSPSEISNFGFAIAYFIQAIVLLILLWLFVFYRNRATWYDLGIKPLSFLKGIFLTLFGIIAIFFIDIVYTIFLRFIPWDISKDKIRLLIENKNISLPMLFIVAVIIAPICEELFFRGFLFPAFKKKMATFSAMFLSSILFAVFHLEPTQLIPLIGIGFILAFVYEKAKSLIPSILLLLYLQNELFFQIVVQNIQH</sequence>